<gene>
    <name evidence="2" type="ordered locus">BC1G_20019</name>
</gene>
<keyword evidence="2" id="KW-0540">Nuclease</keyword>
<dbReference type="PANTHER" id="PTHR36181">
    <property type="entry name" value="INTRON-ENCODED ENDONUCLEASE AI3-RELATED"/>
    <property type="match status" value="1"/>
</dbReference>
<proteinExistence type="predicted"/>
<feature type="domain" description="Homing endonuclease LAGLIDADG" evidence="1">
    <location>
        <begin position="2"/>
        <end position="74"/>
    </location>
</feature>
<dbReference type="PANTHER" id="PTHR36181:SF4">
    <property type="entry name" value="LAGLIDADG ENDONUCLEASE"/>
    <property type="match status" value="1"/>
</dbReference>
<name>R9U113_BOTFB</name>
<geneLocation type="mitochondrion" evidence="2"/>
<dbReference type="Pfam" id="PF00961">
    <property type="entry name" value="LAGLIDADG_1"/>
    <property type="match status" value="1"/>
</dbReference>
<dbReference type="SUPFAM" id="SSF55608">
    <property type="entry name" value="Homing endonucleases"/>
    <property type="match status" value="2"/>
</dbReference>
<dbReference type="AlphaFoldDB" id="R9U113"/>
<sequence length="244" mass="28464">MVDGDGYIQITRTSKGFIAMKLVISLQIEDVSTLEYIHSVFKVGKINIYRDNRNPSCKLVINRTDLQQIVFPLLLYHNIFFLTDTRKEQFDLAIHILEQDIKNFHEIGNRKDLPSVFTLPKTALDYTNLFFFKNWLVGFTMAEGSFFMKKNNDGCFQLKQRVHTNLFEAFKLVFNTTRKIEVVEGLYNQFGVSSKADVQRVIDFFSFSGVHPLVGLKGIQYMQWLNLLRNNNRYKNLNLPETVI</sequence>
<dbReference type="InterPro" id="IPR027434">
    <property type="entry name" value="Homing_endonucl"/>
</dbReference>
<dbReference type="InterPro" id="IPR004860">
    <property type="entry name" value="LAGLIDADG_dom"/>
</dbReference>
<dbReference type="EMBL" id="KC832409">
    <property type="protein sequence ID" value="AGN49017.1"/>
    <property type="molecule type" value="Genomic_DNA"/>
</dbReference>
<dbReference type="InterPro" id="IPR051289">
    <property type="entry name" value="LAGLIDADG_Endonuclease"/>
</dbReference>
<organism evidence="2">
    <name type="scientific">Botryotinia fuckeliana (strain B05.10)</name>
    <name type="common">Noble rot fungus</name>
    <name type="synonym">Botrytis cinerea</name>
    <dbReference type="NCBI Taxonomy" id="332648"/>
    <lineage>
        <taxon>Eukaryota</taxon>
        <taxon>Fungi</taxon>
        <taxon>Dikarya</taxon>
        <taxon>Ascomycota</taxon>
        <taxon>Pezizomycotina</taxon>
        <taxon>Leotiomycetes</taxon>
        <taxon>Helotiales</taxon>
        <taxon>Sclerotiniaceae</taxon>
        <taxon>Botrytis</taxon>
    </lineage>
</organism>
<keyword evidence="2" id="KW-0255">Endonuclease</keyword>
<reference evidence="2" key="1">
    <citation type="submission" date="2013-03" db="EMBL/GenBank/DDBJ databases">
        <title>The Genome Sequence of Botryotinia fuckeliana B05.10 mitochondrial assembly.</title>
        <authorList>
            <consortium name="The Broad Institute Genome Sequencing Platform"/>
            <person name="van Kan J."/>
            <person name="Stassen J."/>
            <person name="Cuomo C."/>
            <person name="Walker B."/>
            <person name="Young S.K."/>
            <person name="Zeng Q."/>
            <person name="Gargeya S."/>
            <person name="Fitzgerald M."/>
            <person name="Haas B."/>
            <person name="Abouelleil A."/>
            <person name="Alvarado L."/>
            <person name="Arachchi H.M."/>
            <person name="Berlin A.M."/>
            <person name="Chapman S.B."/>
            <person name="Dewar J."/>
            <person name="Goldberg J."/>
            <person name="Griggs A."/>
            <person name="Gujja S."/>
            <person name="Hansen M."/>
            <person name="Howarth C."/>
            <person name="Imamovic A."/>
            <person name="Larimer J."/>
            <person name="McCowan C."/>
            <person name="Murphy C."/>
            <person name="Neiman D."/>
            <person name="Pearson M."/>
            <person name="Priest M."/>
            <person name="Roberts A."/>
            <person name="Saif S."/>
            <person name="Shea T."/>
            <person name="Sisk P."/>
            <person name="Sykes S."/>
            <person name="Wortman J."/>
            <person name="Nusbaum C."/>
            <person name="Birren B."/>
        </authorList>
    </citation>
    <scope>NUCLEOTIDE SEQUENCE [LARGE SCALE GENOMIC DNA]</scope>
    <source>
        <strain evidence="2">B05.10</strain>
    </source>
</reference>
<dbReference type="GO" id="GO:0005739">
    <property type="term" value="C:mitochondrion"/>
    <property type="evidence" value="ECO:0007669"/>
    <property type="project" value="UniProtKB-ARBA"/>
</dbReference>
<evidence type="ECO:0000259" key="1">
    <source>
        <dbReference type="Pfam" id="PF00961"/>
    </source>
</evidence>
<keyword evidence="2" id="KW-0496">Mitochondrion</keyword>
<dbReference type="Gene3D" id="3.10.28.10">
    <property type="entry name" value="Homing endonucleases"/>
    <property type="match status" value="2"/>
</dbReference>
<keyword evidence="2" id="KW-0378">Hydrolase</keyword>
<evidence type="ECO:0000313" key="2">
    <source>
        <dbReference type="EMBL" id="AGN49017.1"/>
    </source>
</evidence>
<accession>R9U113</accession>
<protein>
    <submittedName>
        <fullName evidence="2">LAGLIDADG endonuclease</fullName>
    </submittedName>
</protein>
<dbReference type="GO" id="GO:0004519">
    <property type="term" value="F:endonuclease activity"/>
    <property type="evidence" value="ECO:0007669"/>
    <property type="project" value="UniProtKB-KW"/>
</dbReference>